<protein>
    <submittedName>
        <fullName evidence="2">Uncharacterized protein</fullName>
    </submittedName>
</protein>
<evidence type="ECO:0000313" key="2">
    <source>
        <dbReference type="EMBL" id="ETW83887.1"/>
    </source>
</evidence>
<feature type="compositionally biased region" description="Basic residues" evidence="1">
    <location>
        <begin position="1"/>
        <end position="11"/>
    </location>
</feature>
<reference evidence="2 3" key="1">
    <citation type="journal article" date="2012" name="New Phytol.">
        <title>Insight into trade-off between wood decay and parasitism from the genome of a fungal forest pathogen.</title>
        <authorList>
            <person name="Olson A."/>
            <person name="Aerts A."/>
            <person name="Asiegbu F."/>
            <person name="Belbahri L."/>
            <person name="Bouzid O."/>
            <person name="Broberg A."/>
            <person name="Canback B."/>
            <person name="Coutinho P.M."/>
            <person name="Cullen D."/>
            <person name="Dalman K."/>
            <person name="Deflorio G."/>
            <person name="van Diepen L.T."/>
            <person name="Dunand C."/>
            <person name="Duplessis S."/>
            <person name="Durling M."/>
            <person name="Gonthier P."/>
            <person name="Grimwood J."/>
            <person name="Fossdal C.G."/>
            <person name="Hansson D."/>
            <person name="Henrissat B."/>
            <person name="Hietala A."/>
            <person name="Himmelstrand K."/>
            <person name="Hoffmeister D."/>
            <person name="Hogberg N."/>
            <person name="James T.Y."/>
            <person name="Karlsson M."/>
            <person name="Kohler A."/>
            <person name="Kues U."/>
            <person name="Lee Y.H."/>
            <person name="Lin Y.C."/>
            <person name="Lind M."/>
            <person name="Lindquist E."/>
            <person name="Lombard V."/>
            <person name="Lucas S."/>
            <person name="Lunden K."/>
            <person name="Morin E."/>
            <person name="Murat C."/>
            <person name="Park J."/>
            <person name="Raffaello T."/>
            <person name="Rouze P."/>
            <person name="Salamov A."/>
            <person name="Schmutz J."/>
            <person name="Solheim H."/>
            <person name="Stahlberg J."/>
            <person name="Velez H."/>
            <person name="de Vries R.P."/>
            <person name="Wiebenga A."/>
            <person name="Woodward S."/>
            <person name="Yakovlev I."/>
            <person name="Garbelotto M."/>
            <person name="Martin F."/>
            <person name="Grigoriev I.V."/>
            <person name="Stenlid J."/>
        </authorList>
    </citation>
    <scope>NUCLEOTIDE SEQUENCE [LARGE SCALE GENOMIC DNA]</scope>
    <source>
        <strain evidence="2 3">TC 32-1</strain>
    </source>
</reference>
<sequence>MAPRRSSRARKLAAGSYREDKEDGNTSDESTAEVSNSISDDTRQSTQFGASALSPQTTSAQSPTVMMKDETEEAALIDPHSESVASDVLVEDDTTLNIPQPGPEVVIEVEDDEEPKPKLSLQVKYQGFHIYGRCLCVVVEPWPPIRSASRAPSLAPPGAMTIRAPSIAPSDFIPSGQRARTPLFLPDFDRETTPTLVSSRQTRILPPVPLFNDPLPEEGYDSDLDADDDNSGLLRFSQTLSATAETNRMVEDDDEFEGAVFFADADQAREL</sequence>
<dbReference type="RefSeq" id="XP_009543622.1">
    <property type="nucleotide sequence ID" value="XM_009545327.1"/>
</dbReference>
<dbReference type="eggNOG" id="ENOG502SRJR">
    <property type="taxonomic scope" value="Eukaryota"/>
</dbReference>
<dbReference type="KEGG" id="hir:HETIRDRAFT_415624"/>
<dbReference type="OrthoDB" id="5374757at2759"/>
<feature type="region of interest" description="Disordered" evidence="1">
    <location>
        <begin position="1"/>
        <end position="86"/>
    </location>
</feature>
<feature type="compositionally biased region" description="Polar residues" evidence="1">
    <location>
        <begin position="27"/>
        <end position="64"/>
    </location>
</feature>
<evidence type="ECO:0000256" key="1">
    <source>
        <dbReference type="SAM" id="MobiDB-lite"/>
    </source>
</evidence>
<dbReference type="InParanoid" id="W4KDF5"/>
<proteinExistence type="predicted"/>
<dbReference type="HOGENOM" id="CLU_102806_0_0_1"/>
<keyword evidence="3" id="KW-1185">Reference proteome</keyword>
<dbReference type="STRING" id="747525.W4KDF5"/>
<organism evidence="2 3">
    <name type="scientific">Heterobasidion irregulare (strain TC 32-1)</name>
    <dbReference type="NCBI Taxonomy" id="747525"/>
    <lineage>
        <taxon>Eukaryota</taxon>
        <taxon>Fungi</taxon>
        <taxon>Dikarya</taxon>
        <taxon>Basidiomycota</taxon>
        <taxon>Agaricomycotina</taxon>
        <taxon>Agaricomycetes</taxon>
        <taxon>Russulales</taxon>
        <taxon>Bondarzewiaceae</taxon>
        <taxon>Heterobasidion</taxon>
        <taxon>Heterobasidion annosum species complex</taxon>
    </lineage>
</organism>
<gene>
    <name evidence="2" type="ORF">HETIRDRAFT_415624</name>
</gene>
<dbReference type="EMBL" id="KI925456">
    <property type="protein sequence ID" value="ETW83887.1"/>
    <property type="molecule type" value="Genomic_DNA"/>
</dbReference>
<dbReference type="Proteomes" id="UP000030671">
    <property type="component" value="Unassembled WGS sequence"/>
</dbReference>
<accession>W4KDF5</accession>
<dbReference type="AlphaFoldDB" id="W4KDF5"/>
<dbReference type="GeneID" id="20673263"/>
<evidence type="ECO:0000313" key="3">
    <source>
        <dbReference type="Proteomes" id="UP000030671"/>
    </source>
</evidence>
<name>W4KDF5_HETIT</name>